<accession>A0A7W3IVS4</accession>
<sequence>MRTLRGAGAVLTLLVLCGCSGGAPDGPATPPATDAPSGSTPGPGPASPSPSGSTGDPAQQIIGPVPIGTVARTPDGVSLQLITITAAAPDKVSFVLRLTNHSASTVFADAGQIQVTPDEGATSYPVLHPLGARPEEWSVTDGVPPGARADEVFVVSKEPSALRRVDVAVGGPAAAGAADPPPVVFRGSLVPEPGRG</sequence>
<protein>
    <recommendedName>
        <fullName evidence="5">DUF4352 domain-containing protein</fullName>
    </recommendedName>
</protein>
<evidence type="ECO:0000256" key="1">
    <source>
        <dbReference type="SAM" id="MobiDB-lite"/>
    </source>
</evidence>
<feature type="chain" id="PRO_5031059505" description="DUF4352 domain-containing protein" evidence="2">
    <location>
        <begin position="23"/>
        <end position="196"/>
    </location>
</feature>
<comment type="caution">
    <text evidence="3">The sequence shown here is derived from an EMBL/GenBank/DDBJ whole genome shotgun (WGS) entry which is preliminary data.</text>
</comment>
<evidence type="ECO:0000256" key="2">
    <source>
        <dbReference type="SAM" id="SignalP"/>
    </source>
</evidence>
<dbReference type="RefSeq" id="WP_182561604.1">
    <property type="nucleotide sequence ID" value="NZ_JACGWT010000006.1"/>
</dbReference>
<feature type="compositionally biased region" description="Low complexity" evidence="1">
    <location>
        <begin position="31"/>
        <end position="40"/>
    </location>
</feature>
<reference evidence="3 4" key="1">
    <citation type="submission" date="2020-07" db="EMBL/GenBank/DDBJ databases">
        <title>Sequencing the genomes of 1000 actinobacteria strains.</title>
        <authorList>
            <person name="Klenk H.-P."/>
        </authorList>
    </citation>
    <scope>NUCLEOTIDE SEQUENCE [LARGE SCALE GENOMIC DNA]</scope>
    <source>
        <strain evidence="3 4">DSM 100723</strain>
    </source>
</reference>
<evidence type="ECO:0008006" key="5">
    <source>
        <dbReference type="Google" id="ProtNLM"/>
    </source>
</evidence>
<dbReference type="PROSITE" id="PS51257">
    <property type="entry name" value="PROKAR_LIPOPROTEIN"/>
    <property type="match status" value="1"/>
</dbReference>
<keyword evidence="4" id="KW-1185">Reference proteome</keyword>
<feature type="signal peptide" evidence="2">
    <location>
        <begin position="1"/>
        <end position="22"/>
    </location>
</feature>
<evidence type="ECO:0000313" key="4">
    <source>
        <dbReference type="Proteomes" id="UP000523079"/>
    </source>
</evidence>
<keyword evidence="2" id="KW-0732">Signal</keyword>
<dbReference type="EMBL" id="JACGWT010000006">
    <property type="protein sequence ID" value="MBA8796015.1"/>
    <property type="molecule type" value="Genomic_DNA"/>
</dbReference>
<organism evidence="3 4">
    <name type="scientific">Microlunatus kandeliicorticis</name>
    <dbReference type="NCBI Taxonomy" id="1759536"/>
    <lineage>
        <taxon>Bacteria</taxon>
        <taxon>Bacillati</taxon>
        <taxon>Actinomycetota</taxon>
        <taxon>Actinomycetes</taxon>
        <taxon>Propionibacteriales</taxon>
        <taxon>Propionibacteriaceae</taxon>
        <taxon>Microlunatus</taxon>
    </lineage>
</organism>
<dbReference type="Proteomes" id="UP000523079">
    <property type="component" value="Unassembled WGS sequence"/>
</dbReference>
<evidence type="ECO:0000313" key="3">
    <source>
        <dbReference type="EMBL" id="MBA8796015.1"/>
    </source>
</evidence>
<gene>
    <name evidence="3" type="ORF">FHX74_003656</name>
</gene>
<name>A0A7W3IVS4_9ACTN</name>
<dbReference type="AlphaFoldDB" id="A0A7W3IVS4"/>
<feature type="region of interest" description="Disordered" evidence="1">
    <location>
        <begin position="24"/>
        <end position="62"/>
    </location>
</feature>
<feature type="region of interest" description="Disordered" evidence="1">
    <location>
        <begin position="172"/>
        <end position="196"/>
    </location>
</feature>
<proteinExistence type="predicted"/>
<feature type="compositionally biased region" description="Low complexity" evidence="1">
    <location>
        <begin position="49"/>
        <end position="58"/>
    </location>
</feature>